<keyword evidence="3" id="KW-0238">DNA-binding</keyword>
<evidence type="ECO:0000256" key="2">
    <source>
        <dbReference type="ARBA" id="ARBA00023015"/>
    </source>
</evidence>
<protein>
    <recommendedName>
        <fullName evidence="9">Core Histone H2A/H2B/H3 domain-containing protein</fullName>
    </recommendedName>
</protein>
<organism evidence="10 11">
    <name type="scientific">Clitoria ternatea</name>
    <name type="common">Butterfly pea</name>
    <dbReference type="NCBI Taxonomy" id="43366"/>
    <lineage>
        <taxon>Eukaryota</taxon>
        <taxon>Viridiplantae</taxon>
        <taxon>Streptophyta</taxon>
        <taxon>Embryophyta</taxon>
        <taxon>Tracheophyta</taxon>
        <taxon>Spermatophyta</taxon>
        <taxon>Magnoliopsida</taxon>
        <taxon>eudicotyledons</taxon>
        <taxon>Gunneridae</taxon>
        <taxon>Pentapetalae</taxon>
        <taxon>rosids</taxon>
        <taxon>fabids</taxon>
        <taxon>Fabales</taxon>
        <taxon>Fabaceae</taxon>
        <taxon>Papilionoideae</taxon>
        <taxon>50 kb inversion clade</taxon>
        <taxon>NPAAA clade</taxon>
        <taxon>indigoferoid/millettioid clade</taxon>
        <taxon>Phaseoleae</taxon>
        <taxon>Clitoria</taxon>
    </lineage>
</organism>
<dbReference type="GO" id="GO:0000981">
    <property type="term" value="F:DNA-binding transcription factor activity, RNA polymerase II-specific"/>
    <property type="evidence" value="ECO:0007669"/>
    <property type="project" value="TreeGrafter"/>
</dbReference>
<reference evidence="10 11" key="1">
    <citation type="submission" date="2024-01" db="EMBL/GenBank/DDBJ databases">
        <title>The genomes of 5 underutilized Papilionoideae crops provide insights into root nodulation and disease resistance.</title>
        <authorList>
            <person name="Yuan L."/>
        </authorList>
    </citation>
    <scope>NUCLEOTIDE SEQUENCE [LARGE SCALE GENOMIC DNA]</scope>
    <source>
        <strain evidence="10">LY-2023</strain>
        <tissue evidence="10">Leaf</tissue>
    </source>
</reference>
<dbReference type="AlphaFoldDB" id="A0AAN9JSG7"/>
<dbReference type="EMBL" id="JAYKXN010000003">
    <property type="protein sequence ID" value="KAK7303268.1"/>
    <property type="molecule type" value="Genomic_DNA"/>
</dbReference>
<dbReference type="SUPFAM" id="SSF47113">
    <property type="entry name" value="Histone-fold"/>
    <property type="match status" value="1"/>
</dbReference>
<keyword evidence="2" id="KW-0805">Transcription regulation</keyword>
<dbReference type="CDD" id="cd22908">
    <property type="entry name" value="HFD_NFYC-like"/>
    <property type="match status" value="1"/>
</dbReference>
<comment type="subcellular location">
    <subcellularLocation>
        <location evidence="1">Nucleus</location>
    </subcellularLocation>
</comment>
<evidence type="ECO:0000256" key="3">
    <source>
        <dbReference type="ARBA" id="ARBA00023125"/>
    </source>
</evidence>
<evidence type="ECO:0000256" key="4">
    <source>
        <dbReference type="ARBA" id="ARBA00023159"/>
    </source>
</evidence>
<dbReference type="GO" id="GO:0000978">
    <property type="term" value="F:RNA polymerase II cis-regulatory region sequence-specific DNA binding"/>
    <property type="evidence" value="ECO:0007669"/>
    <property type="project" value="TreeGrafter"/>
</dbReference>
<dbReference type="PANTHER" id="PTHR10252">
    <property type="entry name" value="HISTONE-LIKE TRANSCRIPTION FACTOR CCAAT-RELATED"/>
    <property type="match status" value="1"/>
</dbReference>
<keyword evidence="11" id="KW-1185">Reference proteome</keyword>
<dbReference type="Pfam" id="PF00125">
    <property type="entry name" value="Histone"/>
    <property type="match status" value="1"/>
</dbReference>
<comment type="caution">
    <text evidence="10">The sequence shown here is derived from an EMBL/GenBank/DDBJ whole genome shotgun (WGS) entry which is preliminary data.</text>
</comment>
<sequence>MDQNQQNGQPGTGTVTLVQEANDRKQHQVNIGSSASSSSNPVEQQHATPPEYVYQIQQEQLVQQLNNLWTEIEDTTDCRTHSLPFARIKKIMKANDGVSMVSAEAPVLFAKAIEMFILELTLRAWIHADENKRRTLQRNDIAAAISETDVFEFLVDVIPREETVKHDEVFVGIPRGGSVAPKNFPHYHVPPHQHATRGSSVAPTGNFPHYYVPPHQHVPRGRSDAPTENFPYYYVPPHQHVPRAGPTYGAPRMVVEGPPLDQAHNGQPTHPLTTEMWLSPKREDHSPIADD</sequence>
<evidence type="ECO:0000256" key="6">
    <source>
        <dbReference type="ARBA" id="ARBA00023242"/>
    </source>
</evidence>
<keyword evidence="6" id="KW-0539">Nucleus</keyword>
<keyword evidence="4" id="KW-0010">Activator</keyword>
<dbReference type="InterPro" id="IPR050568">
    <property type="entry name" value="Transcr_DNA_Rep_Reg"/>
</dbReference>
<keyword evidence="5" id="KW-0804">Transcription</keyword>
<dbReference type="PANTHER" id="PTHR10252:SF8">
    <property type="entry name" value="NUCLEAR TRANSCRIPTION FACTOR Y SUBUNIT GAMMA"/>
    <property type="match status" value="1"/>
</dbReference>
<evidence type="ECO:0000256" key="8">
    <source>
        <dbReference type="SAM" id="MobiDB-lite"/>
    </source>
</evidence>
<name>A0AAN9JSG7_CLITE</name>
<gene>
    <name evidence="10" type="ORF">RJT34_14170</name>
</gene>
<comment type="similarity">
    <text evidence="7">Belongs to the NFYC/HAP5 subunit family.</text>
</comment>
<evidence type="ECO:0000259" key="9">
    <source>
        <dbReference type="Pfam" id="PF00125"/>
    </source>
</evidence>
<feature type="region of interest" description="Disordered" evidence="8">
    <location>
        <begin position="263"/>
        <end position="291"/>
    </location>
</feature>
<evidence type="ECO:0000313" key="10">
    <source>
        <dbReference type="EMBL" id="KAK7303268.1"/>
    </source>
</evidence>
<feature type="compositionally biased region" description="Basic and acidic residues" evidence="8">
    <location>
        <begin position="280"/>
        <end position="291"/>
    </location>
</feature>
<dbReference type="InterPro" id="IPR007125">
    <property type="entry name" value="H2A/H2B/H3"/>
</dbReference>
<dbReference type="Gene3D" id="1.10.20.10">
    <property type="entry name" value="Histone, subunit A"/>
    <property type="match status" value="1"/>
</dbReference>
<evidence type="ECO:0000256" key="7">
    <source>
        <dbReference type="ARBA" id="ARBA00038129"/>
    </source>
</evidence>
<dbReference type="InterPro" id="IPR009072">
    <property type="entry name" value="Histone-fold"/>
</dbReference>
<evidence type="ECO:0000256" key="1">
    <source>
        <dbReference type="ARBA" id="ARBA00004123"/>
    </source>
</evidence>
<dbReference type="GO" id="GO:0005634">
    <property type="term" value="C:nucleus"/>
    <property type="evidence" value="ECO:0007669"/>
    <property type="project" value="UniProtKB-SubCell"/>
</dbReference>
<proteinExistence type="inferred from homology"/>
<evidence type="ECO:0000256" key="5">
    <source>
        <dbReference type="ARBA" id="ARBA00023163"/>
    </source>
</evidence>
<feature type="region of interest" description="Disordered" evidence="8">
    <location>
        <begin position="1"/>
        <end position="48"/>
    </location>
</feature>
<feature type="compositionally biased region" description="Low complexity" evidence="8">
    <location>
        <begin position="1"/>
        <end position="14"/>
    </location>
</feature>
<dbReference type="Proteomes" id="UP001359559">
    <property type="component" value="Unassembled WGS sequence"/>
</dbReference>
<feature type="domain" description="Core Histone H2A/H2B/H3" evidence="9">
    <location>
        <begin position="74"/>
        <end position="145"/>
    </location>
</feature>
<evidence type="ECO:0000313" key="11">
    <source>
        <dbReference type="Proteomes" id="UP001359559"/>
    </source>
</evidence>
<accession>A0AAN9JSG7</accession>
<dbReference type="FunFam" id="1.10.20.10:FF:000006">
    <property type="entry name" value="Nuclear transcription factor Y subunit gamma"/>
    <property type="match status" value="1"/>
</dbReference>
<dbReference type="GO" id="GO:0046982">
    <property type="term" value="F:protein heterodimerization activity"/>
    <property type="evidence" value="ECO:0007669"/>
    <property type="project" value="InterPro"/>
</dbReference>